<dbReference type="InterPro" id="IPR017853">
    <property type="entry name" value="GH"/>
</dbReference>
<feature type="compositionally biased region" description="Low complexity" evidence="9">
    <location>
        <begin position="104"/>
        <end position="119"/>
    </location>
</feature>
<dbReference type="InterPro" id="IPR001876">
    <property type="entry name" value="Znf_RanBP2"/>
</dbReference>
<evidence type="ECO:0000256" key="1">
    <source>
        <dbReference type="ARBA" id="ARBA00000826"/>
    </source>
</evidence>
<evidence type="ECO:0000256" key="5">
    <source>
        <dbReference type="ARBA" id="ARBA00022723"/>
    </source>
</evidence>
<keyword evidence="4" id="KW-0808">Transferase</keyword>
<evidence type="ECO:0000256" key="8">
    <source>
        <dbReference type="PROSITE-ProRule" id="PRU00322"/>
    </source>
</evidence>
<dbReference type="InterPro" id="IPR013783">
    <property type="entry name" value="Ig-like_fold"/>
</dbReference>
<evidence type="ECO:0000256" key="3">
    <source>
        <dbReference type="ARBA" id="ARBA00012541"/>
    </source>
</evidence>
<evidence type="ECO:0000256" key="9">
    <source>
        <dbReference type="SAM" id="MobiDB-lite"/>
    </source>
</evidence>
<comment type="catalytic activity">
    <reaction evidence="1">
        <text>Transfers a segment of a (1-&gt;4)-alpha-D-glucan chain to a primary hydroxy group in a similar glucan chain.</text>
        <dbReference type="EC" id="2.4.1.18"/>
    </reaction>
</comment>
<dbReference type="CDD" id="cd02855">
    <property type="entry name" value="E_set_GBE_prok_N"/>
    <property type="match status" value="1"/>
</dbReference>
<accession>A0A0L0D8C9</accession>
<evidence type="ECO:0000256" key="6">
    <source>
        <dbReference type="ARBA" id="ARBA00022771"/>
    </source>
</evidence>
<dbReference type="PROSITE" id="PS50199">
    <property type="entry name" value="ZF_RANBP2_2"/>
    <property type="match status" value="2"/>
</dbReference>
<dbReference type="Gene3D" id="2.60.40.10">
    <property type="entry name" value="Immunoglobulins"/>
    <property type="match status" value="1"/>
</dbReference>
<feature type="domain" description="RanBP2-type" evidence="10">
    <location>
        <begin position="183"/>
        <end position="212"/>
    </location>
</feature>
<dbReference type="EC" id="2.4.1.18" evidence="3"/>
<dbReference type="AlphaFoldDB" id="A0A0L0D8C9"/>
<dbReference type="PROSITE" id="PS01358">
    <property type="entry name" value="ZF_RANBP2_1"/>
    <property type="match status" value="2"/>
</dbReference>
<dbReference type="Gene3D" id="2.60.40.1180">
    <property type="entry name" value="Golgi alpha-mannosidase II"/>
    <property type="match status" value="1"/>
</dbReference>
<keyword evidence="12" id="KW-1185">Reference proteome</keyword>
<dbReference type="InterPro" id="IPR004193">
    <property type="entry name" value="Glyco_hydro_13_N"/>
</dbReference>
<dbReference type="InterPro" id="IPR013780">
    <property type="entry name" value="Glyco_hydro_b"/>
</dbReference>
<keyword evidence="6 8" id="KW-0863">Zinc-finger</keyword>
<dbReference type="SUPFAM" id="SSF90209">
    <property type="entry name" value="Ran binding protein zinc finger-like"/>
    <property type="match status" value="1"/>
</dbReference>
<dbReference type="InterPro" id="IPR006047">
    <property type="entry name" value="GH13_cat_dom"/>
</dbReference>
<dbReference type="SUPFAM" id="SSF81296">
    <property type="entry name" value="E set domains"/>
    <property type="match status" value="1"/>
</dbReference>
<sequence>MASAEWTCATCTLANPPSSAVCTTCFALRPVTPGTVLSALSSPARPGSSPLGRGCDLAAIPHQGEERLPPHSPRPLPSPRLPPRPRDTALPALADALRALSLDAGTSAGSSSSGMHGMAVPMSSPTTTDPPLMVSLSRGGSVDVVDPWACHICTFSGNAQGALACEVCAAPRPARAPHRGAVRDGVWACPACQARNEGAAVFCTVCHFPDNIVVLDNARSPRHQVLAPPPDALEADIMGAYPLPHGAGVIFRVWAPSASRVCVAGVFNNWSPTMHVLEAEADCEHFSGVVPSAAVGDAYKYVVFAHDASGAEVPLWRNDPCGRWLCVLPAAGASESDAPEPGVAPPHVGIRHDLVYDSAAFTWTDSDFVRPPYNELVLYELHIGGFTPHGTWLAAIDRLPYLVSLGINAIQLLPPTQDAHTICWGYDPVSLYSPHDSFGTPDEMKSFVDAAHAHGLAVILDWVPNHLSVRSVVRSFDTADAASAGPYIYAEPELRSTPYGPRPNLASQHVQAWLIRSALMWLDEYHLDGIRVDSTGTLRRSEPALHAGASARGAAADLVEAWEFMQELTSIVRARFPDRLLIAEDLNSEPLLTYGGAGFDTQWDPVFCSMVAHQMTLASDALRSMDAIASAIGRVAGGGAPSSRLIYTESHDTIPADRESRLPHAIQHGGESFFALRRTLLAAVLLLTSPGIPMICAGQEVLENHAPPWPTPLYLDWSRLEAASSDEALARTLCTLHTFQTLISLRRNVHGCTGGLTADSVRVFHTNDAANVVAYHRFHRGGRGDDVVVICNVSNTPYAEYAIGVPRSGVWHVRLRFEDEPDSVSRLVAARGAYDLFPFSLTLSLPPYSALILSQDPL</sequence>
<feature type="compositionally biased region" description="Pro residues" evidence="9">
    <location>
        <begin position="70"/>
        <end position="82"/>
    </location>
</feature>
<dbReference type="eggNOG" id="KOG0470">
    <property type="taxonomic scope" value="Eukaryota"/>
</dbReference>
<dbReference type="InterPro" id="IPR036443">
    <property type="entry name" value="Znf_RanBP2_sf"/>
</dbReference>
<feature type="domain" description="RanBP2-type" evidence="10">
    <location>
        <begin position="2"/>
        <end position="31"/>
    </location>
</feature>
<feature type="region of interest" description="Disordered" evidence="9">
    <location>
        <begin position="104"/>
        <end position="126"/>
    </location>
</feature>
<dbReference type="InterPro" id="IPR044143">
    <property type="entry name" value="GlgB_N_E_set_prok"/>
</dbReference>
<dbReference type="EMBL" id="GL349434">
    <property type="protein sequence ID" value="KNC48617.1"/>
    <property type="molecule type" value="Genomic_DNA"/>
</dbReference>
<feature type="region of interest" description="Disordered" evidence="9">
    <location>
        <begin position="63"/>
        <end position="88"/>
    </location>
</feature>
<keyword evidence="7" id="KW-0862">Zinc</keyword>
<dbReference type="Pfam" id="PF00641">
    <property type="entry name" value="Zn_ribbon_RanBP"/>
    <property type="match status" value="1"/>
</dbReference>
<dbReference type="SMART" id="SM00642">
    <property type="entry name" value="Aamy"/>
    <property type="match status" value="1"/>
</dbReference>
<evidence type="ECO:0000256" key="2">
    <source>
        <dbReference type="ARBA" id="ARBA00009000"/>
    </source>
</evidence>
<dbReference type="GO" id="GO:0004553">
    <property type="term" value="F:hydrolase activity, hydrolyzing O-glycosyl compounds"/>
    <property type="evidence" value="ECO:0007669"/>
    <property type="project" value="InterPro"/>
</dbReference>
<dbReference type="SUPFAM" id="SSF51011">
    <property type="entry name" value="Glycosyl hydrolase domain"/>
    <property type="match status" value="1"/>
</dbReference>
<dbReference type="Pfam" id="PF02806">
    <property type="entry name" value="Alpha-amylase_C"/>
    <property type="match status" value="1"/>
</dbReference>
<dbReference type="SUPFAM" id="SSF51445">
    <property type="entry name" value="(Trans)glycosidases"/>
    <property type="match status" value="1"/>
</dbReference>
<dbReference type="InterPro" id="IPR006048">
    <property type="entry name" value="A-amylase/branching_C"/>
</dbReference>
<reference evidence="11 12" key="1">
    <citation type="submission" date="2010-05" db="EMBL/GenBank/DDBJ databases">
        <title>The Genome Sequence of Thecamonas trahens ATCC 50062.</title>
        <authorList>
            <consortium name="The Broad Institute Genome Sequencing Platform"/>
            <person name="Russ C."/>
            <person name="Cuomo C."/>
            <person name="Shea T."/>
            <person name="Young S.K."/>
            <person name="Zeng Q."/>
            <person name="Koehrsen M."/>
            <person name="Haas B."/>
            <person name="Borodovsky M."/>
            <person name="Guigo R."/>
            <person name="Alvarado L."/>
            <person name="Berlin A."/>
            <person name="Bochicchio J."/>
            <person name="Borenstein D."/>
            <person name="Chapman S."/>
            <person name="Chen Z."/>
            <person name="Freedman E."/>
            <person name="Gellesch M."/>
            <person name="Goldberg J."/>
            <person name="Griggs A."/>
            <person name="Gujja S."/>
            <person name="Heilman E."/>
            <person name="Heiman D."/>
            <person name="Hepburn T."/>
            <person name="Howarth C."/>
            <person name="Jen D."/>
            <person name="Larson L."/>
            <person name="Mehta T."/>
            <person name="Park D."/>
            <person name="Pearson M."/>
            <person name="Roberts A."/>
            <person name="Saif S."/>
            <person name="Shenoy N."/>
            <person name="Sisk P."/>
            <person name="Stolte C."/>
            <person name="Sykes S."/>
            <person name="Thomson T."/>
            <person name="Walk T."/>
            <person name="White J."/>
            <person name="Yandava C."/>
            <person name="Burger G."/>
            <person name="Gray M.W."/>
            <person name="Holland P.W.H."/>
            <person name="King N."/>
            <person name="Lang F.B.F."/>
            <person name="Roger A.J."/>
            <person name="Ruiz-Trillo I."/>
            <person name="Lander E."/>
            <person name="Nusbaum C."/>
        </authorList>
    </citation>
    <scope>NUCLEOTIDE SEQUENCE [LARGE SCALE GENOMIC DNA]</scope>
    <source>
        <strain evidence="11 12">ATCC 50062</strain>
    </source>
</reference>
<proteinExistence type="inferred from homology"/>
<keyword evidence="5" id="KW-0479">Metal-binding</keyword>
<evidence type="ECO:0000256" key="4">
    <source>
        <dbReference type="ARBA" id="ARBA00022679"/>
    </source>
</evidence>
<dbReference type="OMA" id="ERYKFEI"/>
<dbReference type="GO" id="GO:0008270">
    <property type="term" value="F:zinc ion binding"/>
    <property type="evidence" value="ECO:0007669"/>
    <property type="project" value="UniProtKB-KW"/>
</dbReference>
<dbReference type="PANTHER" id="PTHR43651:SF11">
    <property type="entry name" value="MALTO-OLIGOSYLTREHALOSE TREHALOHYDROLASE"/>
    <property type="match status" value="1"/>
</dbReference>
<dbReference type="Proteomes" id="UP000054408">
    <property type="component" value="Unassembled WGS sequence"/>
</dbReference>
<evidence type="ECO:0000313" key="12">
    <source>
        <dbReference type="Proteomes" id="UP000054408"/>
    </source>
</evidence>
<organism evidence="11 12">
    <name type="scientific">Thecamonas trahens ATCC 50062</name>
    <dbReference type="NCBI Taxonomy" id="461836"/>
    <lineage>
        <taxon>Eukaryota</taxon>
        <taxon>Apusozoa</taxon>
        <taxon>Apusomonadida</taxon>
        <taxon>Apusomonadidae</taxon>
        <taxon>Thecamonas</taxon>
    </lineage>
</organism>
<evidence type="ECO:0000256" key="7">
    <source>
        <dbReference type="ARBA" id="ARBA00022833"/>
    </source>
</evidence>
<dbReference type="GeneID" id="25560203"/>
<gene>
    <name evidence="11" type="ORF">AMSG_00394</name>
</gene>
<dbReference type="InterPro" id="IPR014756">
    <property type="entry name" value="Ig_E-set"/>
</dbReference>
<dbReference type="Gene3D" id="2.30.30.380">
    <property type="entry name" value="Zn-finger domain of Sec23/24"/>
    <property type="match status" value="1"/>
</dbReference>
<dbReference type="RefSeq" id="XP_013762673.1">
    <property type="nucleotide sequence ID" value="XM_013907219.1"/>
</dbReference>
<dbReference type="Gene3D" id="3.20.20.80">
    <property type="entry name" value="Glycosidases"/>
    <property type="match status" value="1"/>
</dbReference>
<dbReference type="SMART" id="SM00547">
    <property type="entry name" value="ZnF_RBZ"/>
    <property type="match status" value="3"/>
</dbReference>
<dbReference type="STRING" id="461836.A0A0L0D8C9"/>
<name>A0A0L0D8C9_THETB</name>
<dbReference type="GO" id="GO:0003844">
    <property type="term" value="F:1,4-alpha-glucan branching enzyme activity"/>
    <property type="evidence" value="ECO:0007669"/>
    <property type="project" value="UniProtKB-EC"/>
</dbReference>
<evidence type="ECO:0000313" key="11">
    <source>
        <dbReference type="EMBL" id="KNC48617.1"/>
    </source>
</evidence>
<comment type="similarity">
    <text evidence="2">Belongs to the glycosyl hydrolase 13 family. GlgB subfamily.</text>
</comment>
<dbReference type="GO" id="GO:0005975">
    <property type="term" value="P:carbohydrate metabolic process"/>
    <property type="evidence" value="ECO:0007669"/>
    <property type="project" value="InterPro"/>
</dbReference>
<dbReference type="Pfam" id="PF02922">
    <property type="entry name" value="CBM_48"/>
    <property type="match status" value="1"/>
</dbReference>
<dbReference type="Pfam" id="PF00128">
    <property type="entry name" value="Alpha-amylase"/>
    <property type="match status" value="1"/>
</dbReference>
<dbReference type="PANTHER" id="PTHR43651">
    <property type="entry name" value="1,4-ALPHA-GLUCAN-BRANCHING ENZYME"/>
    <property type="match status" value="1"/>
</dbReference>
<protein>
    <recommendedName>
        <fullName evidence="3">1,4-alpha-glucan branching enzyme</fullName>
        <ecNumber evidence="3">2.4.1.18</ecNumber>
    </recommendedName>
</protein>
<dbReference type="OrthoDB" id="1740265at2759"/>
<evidence type="ECO:0000259" key="10">
    <source>
        <dbReference type="PROSITE" id="PS50199"/>
    </source>
</evidence>